<name>A0A7J5GAK1_PHOVU</name>
<dbReference type="EMBL" id="WCXA01000004">
    <property type="protein sequence ID" value="KAB3866150.1"/>
    <property type="molecule type" value="Genomic_DNA"/>
</dbReference>
<organism evidence="1 2">
    <name type="scientific">Phocaeicola vulgatus</name>
    <name type="common">Bacteroides vulgatus</name>
    <dbReference type="NCBI Taxonomy" id="821"/>
    <lineage>
        <taxon>Bacteria</taxon>
        <taxon>Pseudomonadati</taxon>
        <taxon>Bacteroidota</taxon>
        <taxon>Bacteroidia</taxon>
        <taxon>Bacteroidales</taxon>
        <taxon>Bacteroidaceae</taxon>
        <taxon>Phocaeicola</taxon>
    </lineage>
</organism>
<protein>
    <submittedName>
        <fullName evidence="1">Uncharacterized protein</fullName>
    </submittedName>
</protein>
<proteinExistence type="predicted"/>
<dbReference type="AlphaFoldDB" id="A0A7J5GAK1"/>
<dbReference type="Proteomes" id="UP000470332">
    <property type="component" value="Unassembled WGS sequence"/>
</dbReference>
<evidence type="ECO:0000313" key="2">
    <source>
        <dbReference type="Proteomes" id="UP000470332"/>
    </source>
</evidence>
<accession>A0A7J5GAK1</accession>
<gene>
    <name evidence="1" type="ORF">GAS37_02650</name>
</gene>
<reference evidence="1 2" key="1">
    <citation type="journal article" date="2019" name="Nat. Med.">
        <title>A library of human gut bacterial isolates paired with longitudinal multiomics data enables mechanistic microbiome research.</title>
        <authorList>
            <person name="Poyet M."/>
            <person name="Groussin M."/>
            <person name="Gibbons S.M."/>
            <person name="Avila-Pacheco J."/>
            <person name="Jiang X."/>
            <person name="Kearney S.M."/>
            <person name="Perrotta A.R."/>
            <person name="Berdy B."/>
            <person name="Zhao S."/>
            <person name="Lieberman T.D."/>
            <person name="Swanson P.K."/>
            <person name="Smith M."/>
            <person name="Roesemann S."/>
            <person name="Alexander J.E."/>
            <person name="Rich S.A."/>
            <person name="Livny J."/>
            <person name="Vlamakis H."/>
            <person name="Clish C."/>
            <person name="Bullock K."/>
            <person name="Deik A."/>
            <person name="Scott J."/>
            <person name="Pierce K.A."/>
            <person name="Xavier R.J."/>
            <person name="Alm E.J."/>
        </authorList>
    </citation>
    <scope>NUCLEOTIDE SEQUENCE [LARGE SCALE GENOMIC DNA]</scope>
    <source>
        <strain evidence="1 2">BIOML-A9</strain>
    </source>
</reference>
<evidence type="ECO:0000313" key="1">
    <source>
        <dbReference type="EMBL" id="KAB3866150.1"/>
    </source>
</evidence>
<comment type="caution">
    <text evidence="1">The sequence shown here is derived from an EMBL/GenBank/DDBJ whole genome shotgun (WGS) entry which is preliminary data.</text>
</comment>
<sequence length="76" mass="9001">MIQVIKDIIWGWQCKRAIKKANKLSELLGMKYYVIYMNGSLKVVPKRTIRELVAKHRFRKGVKVADIERRAIYVTH</sequence>